<accession>A0A1F7YV01</accession>
<sequence>MDVNKYTLPEEPKVDSEVSFGLQEFEEREKSGFFKGKRGKLWAGCIVLLLLFGLLGSIFVYMSVAGT</sequence>
<feature type="transmembrane region" description="Helical" evidence="1">
    <location>
        <begin position="41"/>
        <end position="64"/>
    </location>
</feature>
<keyword evidence="1" id="KW-1133">Transmembrane helix</keyword>
<keyword evidence="1" id="KW-0812">Transmembrane</keyword>
<name>A0A1F7YV01_9BACT</name>
<protein>
    <submittedName>
        <fullName evidence="2">Uncharacterized protein</fullName>
    </submittedName>
</protein>
<dbReference type="EMBL" id="MGGP01000029">
    <property type="protein sequence ID" value="OGM31166.1"/>
    <property type="molecule type" value="Genomic_DNA"/>
</dbReference>
<evidence type="ECO:0000313" key="2">
    <source>
        <dbReference type="EMBL" id="OGM31166.1"/>
    </source>
</evidence>
<keyword evidence="1" id="KW-0472">Membrane</keyword>
<comment type="caution">
    <text evidence="2">The sequence shown here is derived from an EMBL/GenBank/DDBJ whole genome shotgun (WGS) entry which is preliminary data.</text>
</comment>
<dbReference type="AlphaFoldDB" id="A0A1F7YV01"/>
<gene>
    <name evidence="2" type="ORF">A2803_01680</name>
</gene>
<dbReference type="Proteomes" id="UP000178870">
    <property type="component" value="Unassembled WGS sequence"/>
</dbReference>
<evidence type="ECO:0000256" key="1">
    <source>
        <dbReference type="SAM" id="Phobius"/>
    </source>
</evidence>
<proteinExistence type="predicted"/>
<reference evidence="2 3" key="1">
    <citation type="journal article" date="2016" name="Nat. Commun.">
        <title>Thousands of microbial genomes shed light on interconnected biogeochemical processes in an aquifer system.</title>
        <authorList>
            <person name="Anantharaman K."/>
            <person name="Brown C.T."/>
            <person name="Hug L.A."/>
            <person name="Sharon I."/>
            <person name="Castelle C.J."/>
            <person name="Probst A.J."/>
            <person name="Thomas B.C."/>
            <person name="Singh A."/>
            <person name="Wilkins M.J."/>
            <person name="Karaoz U."/>
            <person name="Brodie E.L."/>
            <person name="Williams K.H."/>
            <person name="Hubbard S.S."/>
            <person name="Banfield J.F."/>
        </authorList>
    </citation>
    <scope>NUCLEOTIDE SEQUENCE [LARGE SCALE GENOMIC DNA]</scope>
</reference>
<evidence type="ECO:0000313" key="3">
    <source>
        <dbReference type="Proteomes" id="UP000178870"/>
    </source>
</evidence>
<organism evidence="2 3">
    <name type="scientific">Candidatus Woesebacteria bacterium RIFCSPHIGHO2_01_FULL_44_21</name>
    <dbReference type="NCBI Taxonomy" id="1802503"/>
    <lineage>
        <taxon>Bacteria</taxon>
        <taxon>Candidatus Woeseibacteriota</taxon>
    </lineage>
</organism>